<dbReference type="Gene3D" id="1.10.630.10">
    <property type="entry name" value="Cytochrome P450"/>
    <property type="match status" value="1"/>
</dbReference>
<sequence length="237" mass="26299">MPHTCSMESVKDMEPYLDSYILALKEKIAHHAARSSVFNLKKLLRYYVVNVLYELAFSHLFGVQDFVDYSWTAPVKEHIILGSATGAWSSPYSKKWLPKILSKRIQALFNAHRACVELASESCKILLTSLILAKHPNTSASLTRSDLETDAFGCIIAGTHTTTATTTPLSWRLLHNPSYMGTCIAEIDSNPTAPKKDVAYSVTAAESCLPFLRKLYQGELPHQPRLHPATGYTVNGS</sequence>
<evidence type="ECO:0008006" key="3">
    <source>
        <dbReference type="Google" id="ProtNLM"/>
    </source>
</evidence>
<evidence type="ECO:0000313" key="2">
    <source>
        <dbReference type="Proteomes" id="UP000800200"/>
    </source>
</evidence>
<proteinExistence type="predicted"/>
<dbReference type="GO" id="GO:0005506">
    <property type="term" value="F:iron ion binding"/>
    <property type="evidence" value="ECO:0007669"/>
    <property type="project" value="InterPro"/>
</dbReference>
<gene>
    <name evidence="1" type="ORF">K469DRAFT_746883</name>
</gene>
<evidence type="ECO:0000313" key="1">
    <source>
        <dbReference type="EMBL" id="KAF2191595.1"/>
    </source>
</evidence>
<dbReference type="PANTHER" id="PTHR24305:SF103">
    <property type="entry name" value="P450, PUTATIVE (EUROFUNG)-RELATED"/>
    <property type="match status" value="1"/>
</dbReference>
<dbReference type="GO" id="GO:0020037">
    <property type="term" value="F:heme binding"/>
    <property type="evidence" value="ECO:0007669"/>
    <property type="project" value="InterPro"/>
</dbReference>
<dbReference type="Proteomes" id="UP000800200">
    <property type="component" value="Unassembled WGS sequence"/>
</dbReference>
<dbReference type="AlphaFoldDB" id="A0A6A6EKC3"/>
<dbReference type="OrthoDB" id="1470350at2759"/>
<accession>A0A6A6EKC3</accession>
<dbReference type="EMBL" id="ML994617">
    <property type="protein sequence ID" value="KAF2191595.1"/>
    <property type="molecule type" value="Genomic_DNA"/>
</dbReference>
<name>A0A6A6EKC3_9PEZI</name>
<reference evidence="1" key="1">
    <citation type="journal article" date="2020" name="Stud. Mycol.">
        <title>101 Dothideomycetes genomes: a test case for predicting lifestyles and emergence of pathogens.</title>
        <authorList>
            <person name="Haridas S."/>
            <person name="Albert R."/>
            <person name="Binder M."/>
            <person name="Bloem J."/>
            <person name="Labutti K."/>
            <person name="Salamov A."/>
            <person name="Andreopoulos B."/>
            <person name="Baker S."/>
            <person name="Barry K."/>
            <person name="Bills G."/>
            <person name="Bluhm B."/>
            <person name="Cannon C."/>
            <person name="Castanera R."/>
            <person name="Culley D."/>
            <person name="Daum C."/>
            <person name="Ezra D."/>
            <person name="Gonzalez J."/>
            <person name="Henrissat B."/>
            <person name="Kuo A."/>
            <person name="Liang C."/>
            <person name="Lipzen A."/>
            <person name="Lutzoni F."/>
            <person name="Magnuson J."/>
            <person name="Mondo S."/>
            <person name="Nolan M."/>
            <person name="Ohm R."/>
            <person name="Pangilinan J."/>
            <person name="Park H.-J."/>
            <person name="Ramirez L."/>
            <person name="Alfaro M."/>
            <person name="Sun H."/>
            <person name="Tritt A."/>
            <person name="Yoshinaga Y."/>
            <person name="Zwiers L.-H."/>
            <person name="Turgeon B."/>
            <person name="Goodwin S."/>
            <person name="Spatafora J."/>
            <person name="Crous P."/>
            <person name="Grigoriev I."/>
        </authorList>
    </citation>
    <scope>NUCLEOTIDE SEQUENCE</scope>
    <source>
        <strain evidence="1">CBS 207.26</strain>
    </source>
</reference>
<organism evidence="1 2">
    <name type="scientific">Zopfia rhizophila CBS 207.26</name>
    <dbReference type="NCBI Taxonomy" id="1314779"/>
    <lineage>
        <taxon>Eukaryota</taxon>
        <taxon>Fungi</taxon>
        <taxon>Dikarya</taxon>
        <taxon>Ascomycota</taxon>
        <taxon>Pezizomycotina</taxon>
        <taxon>Dothideomycetes</taxon>
        <taxon>Dothideomycetes incertae sedis</taxon>
        <taxon>Zopfiaceae</taxon>
        <taxon>Zopfia</taxon>
    </lineage>
</organism>
<dbReference type="InterPro" id="IPR001128">
    <property type="entry name" value="Cyt_P450"/>
</dbReference>
<dbReference type="GO" id="GO:0016705">
    <property type="term" value="F:oxidoreductase activity, acting on paired donors, with incorporation or reduction of molecular oxygen"/>
    <property type="evidence" value="ECO:0007669"/>
    <property type="project" value="InterPro"/>
</dbReference>
<protein>
    <recommendedName>
        <fullName evidence="3">Cytochrome P450</fullName>
    </recommendedName>
</protein>
<dbReference type="InterPro" id="IPR050121">
    <property type="entry name" value="Cytochrome_P450_monoxygenase"/>
</dbReference>
<dbReference type="Pfam" id="PF00067">
    <property type="entry name" value="p450"/>
    <property type="match status" value="1"/>
</dbReference>
<dbReference type="GO" id="GO:0004497">
    <property type="term" value="F:monooxygenase activity"/>
    <property type="evidence" value="ECO:0007669"/>
    <property type="project" value="InterPro"/>
</dbReference>
<keyword evidence="2" id="KW-1185">Reference proteome</keyword>
<dbReference type="InterPro" id="IPR036396">
    <property type="entry name" value="Cyt_P450_sf"/>
</dbReference>
<dbReference type="SUPFAM" id="SSF48264">
    <property type="entry name" value="Cytochrome P450"/>
    <property type="match status" value="1"/>
</dbReference>
<dbReference type="PANTHER" id="PTHR24305">
    <property type="entry name" value="CYTOCHROME P450"/>
    <property type="match status" value="1"/>
</dbReference>